<keyword evidence="2" id="KW-0378">Hydrolase</keyword>
<accession>A0AAE0N8G3</accession>
<feature type="signal peptide" evidence="1">
    <location>
        <begin position="1"/>
        <end position="18"/>
    </location>
</feature>
<dbReference type="CDD" id="cd11577">
    <property type="entry name" value="GH71"/>
    <property type="match status" value="1"/>
</dbReference>
<sequence>MMNLFLALAVILLRASLAHTTAVFAHFMVSNTHSYTTADWNNDIQLAQAAHIDAFALNLTYNEGDDQSVAAVFNAASALGFKLFFSFDYAGNRPWPKQVVIDLINQYSSSSAYHRYQGRPFVSTFEGPERATDWIDTKGQTQCFFGPD</sequence>
<reference evidence="2" key="2">
    <citation type="submission" date="2023-06" db="EMBL/GenBank/DDBJ databases">
        <authorList>
            <consortium name="Lawrence Berkeley National Laboratory"/>
            <person name="Haridas S."/>
            <person name="Hensen N."/>
            <person name="Bonometti L."/>
            <person name="Westerberg I."/>
            <person name="Brannstrom I.O."/>
            <person name="Guillou S."/>
            <person name="Cros-Aarteil S."/>
            <person name="Calhoun S."/>
            <person name="Kuo A."/>
            <person name="Mondo S."/>
            <person name="Pangilinan J."/>
            <person name="Riley R."/>
            <person name="LaButti K."/>
            <person name="Andreopoulos B."/>
            <person name="Lipzen A."/>
            <person name="Chen C."/>
            <person name="Yanf M."/>
            <person name="Daum C."/>
            <person name="Ng V."/>
            <person name="Clum A."/>
            <person name="Steindorff A."/>
            <person name="Ohm R."/>
            <person name="Martin F."/>
            <person name="Silar P."/>
            <person name="Natvig D."/>
            <person name="Lalanne C."/>
            <person name="Gautier V."/>
            <person name="Ament-velasquez S.L."/>
            <person name="Kruys A."/>
            <person name="Hutchinson M.I."/>
            <person name="Powell A.J."/>
            <person name="Barry K."/>
            <person name="Miller A.N."/>
            <person name="Grigoriev I.V."/>
            <person name="Debuchy R."/>
            <person name="Gladieux P."/>
            <person name="Thoren M.H."/>
            <person name="Johannesson H."/>
        </authorList>
    </citation>
    <scope>NUCLEOTIDE SEQUENCE</scope>
    <source>
        <strain evidence="2">CBS 232.78</strain>
    </source>
</reference>
<reference evidence="2" key="1">
    <citation type="journal article" date="2023" name="Mol. Phylogenet. Evol.">
        <title>Genome-scale phylogeny and comparative genomics of the fungal order Sordariales.</title>
        <authorList>
            <person name="Hensen N."/>
            <person name="Bonometti L."/>
            <person name="Westerberg I."/>
            <person name="Brannstrom I.O."/>
            <person name="Guillou S."/>
            <person name="Cros-Aarteil S."/>
            <person name="Calhoun S."/>
            <person name="Haridas S."/>
            <person name="Kuo A."/>
            <person name="Mondo S."/>
            <person name="Pangilinan J."/>
            <person name="Riley R."/>
            <person name="LaButti K."/>
            <person name="Andreopoulos B."/>
            <person name="Lipzen A."/>
            <person name="Chen C."/>
            <person name="Yan M."/>
            <person name="Daum C."/>
            <person name="Ng V."/>
            <person name="Clum A."/>
            <person name="Steindorff A."/>
            <person name="Ohm R.A."/>
            <person name="Martin F."/>
            <person name="Silar P."/>
            <person name="Natvig D.O."/>
            <person name="Lalanne C."/>
            <person name="Gautier V."/>
            <person name="Ament-Velasquez S.L."/>
            <person name="Kruys A."/>
            <person name="Hutchinson M.I."/>
            <person name="Powell A.J."/>
            <person name="Barry K."/>
            <person name="Miller A.N."/>
            <person name="Grigoriev I.V."/>
            <person name="Debuchy R."/>
            <person name="Gladieux P."/>
            <person name="Hiltunen Thoren M."/>
            <person name="Johannesson H."/>
        </authorList>
    </citation>
    <scope>NUCLEOTIDE SEQUENCE</scope>
    <source>
        <strain evidence="2">CBS 232.78</strain>
    </source>
</reference>
<dbReference type="GO" id="GO:0051118">
    <property type="term" value="F:glucan endo-1,3-alpha-glucosidase activity"/>
    <property type="evidence" value="ECO:0007669"/>
    <property type="project" value="InterPro"/>
</dbReference>
<dbReference type="EMBL" id="JAULSW010000007">
    <property type="protein sequence ID" value="KAK3374697.1"/>
    <property type="molecule type" value="Genomic_DNA"/>
</dbReference>
<keyword evidence="3" id="KW-1185">Reference proteome</keyword>
<comment type="caution">
    <text evidence="2">The sequence shown here is derived from an EMBL/GenBank/DDBJ whole genome shotgun (WGS) entry which is preliminary data.</text>
</comment>
<evidence type="ECO:0000256" key="1">
    <source>
        <dbReference type="SAM" id="SignalP"/>
    </source>
</evidence>
<dbReference type="Gene3D" id="3.20.20.80">
    <property type="entry name" value="Glycosidases"/>
    <property type="match status" value="1"/>
</dbReference>
<evidence type="ECO:0000313" key="3">
    <source>
        <dbReference type="Proteomes" id="UP001285441"/>
    </source>
</evidence>
<dbReference type="AlphaFoldDB" id="A0AAE0N8G3"/>
<name>A0AAE0N8G3_9PEZI</name>
<keyword evidence="1" id="KW-0732">Signal</keyword>
<gene>
    <name evidence="2" type="ORF">B0H63DRAFT_496120</name>
</gene>
<feature type="chain" id="PRO_5042108773" evidence="1">
    <location>
        <begin position="19"/>
        <end position="148"/>
    </location>
</feature>
<dbReference type="InterPro" id="IPR005197">
    <property type="entry name" value="Glyco_hydro_71"/>
</dbReference>
<protein>
    <submittedName>
        <fullName evidence="2">Glycoside hydrolase</fullName>
    </submittedName>
</protein>
<evidence type="ECO:0000313" key="2">
    <source>
        <dbReference type="EMBL" id="KAK3374697.1"/>
    </source>
</evidence>
<dbReference type="Pfam" id="PF03659">
    <property type="entry name" value="Glyco_hydro_71"/>
    <property type="match status" value="1"/>
</dbReference>
<dbReference type="Proteomes" id="UP001285441">
    <property type="component" value="Unassembled WGS sequence"/>
</dbReference>
<organism evidence="2 3">
    <name type="scientific">Podospora didyma</name>
    <dbReference type="NCBI Taxonomy" id="330526"/>
    <lineage>
        <taxon>Eukaryota</taxon>
        <taxon>Fungi</taxon>
        <taxon>Dikarya</taxon>
        <taxon>Ascomycota</taxon>
        <taxon>Pezizomycotina</taxon>
        <taxon>Sordariomycetes</taxon>
        <taxon>Sordariomycetidae</taxon>
        <taxon>Sordariales</taxon>
        <taxon>Podosporaceae</taxon>
        <taxon>Podospora</taxon>
    </lineage>
</organism>
<proteinExistence type="predicted"/>